<dbReference type="RefSeq" id="WP_164032491.1">
    <property type="nucleotide sequence ID" value="NZ_JAABOQ010000004.1"/>
</dbReference>
<comment type="caution">
    <text evidence="1">The sequence shown here is derived from an EMBL/GenBank/DDBJ whole genome shotgun (WGS) entry which is preliminary data.</text>
</comment>
<gene>
    <name evidence="1" type="ORF">GWK10_11400</name>
</gene>
<protein>
    <submittedName>
        <fullName evidence="1">Uncharacterized protein</fullName>
    </submittedName>
</protein>
<dbReference type="EMBL" id="JAABOQ010000004">
    <property type="protein sequence ID" value="NER17820.1"/>
    <property type="molecule type" value="Genomic_DNA"/>
</dbReference>
<reference evidence="1 2" key="1">
    <citation type="submission" date="2020-01" db="EMBL/GenBank/DDBJ databases">
        <title>Spongiivirga citrea KCTC 32990T.</title>
        <authorList>
            <person name="Wang G."/>
        </authorList>
    </citation>
    <scope>NUCLEOTIDE SEQUENCE [LARGE SCALE GENOMIC DNA]</scope>
    <source>
        <strain evidence="1 2">KCTC 32990</strain>
    </source>
</reference>
<dbReference type="AlphaFoldDB" id="A0A6M0CVN3"/>
<accession>A0A6M0CVN3</accession>
<proteinExistence type="predicted"/>
<name>A0A6M0CVN3_9FLAO</name>
<sequence length="121" mass="13383">MRNCAGQDGIDVAPSNYIFSEEKYVIVTMAASFKKILQYICVILVIAFDSNNGGYKLGPPSAKNLTMPSWYTNNEPRPAGKRTAFTTEPFYKKEDPLISSGLIGLVSIQFSKAITSETLYE</sequence>
<evidence type="ECO:0000313" key="1">
    <source>
        <dbReference type="EMBL" id="NER17820.1"/>
    </source>
</evidence>
<keyword evidence="2" id="KW-1185">Reference proteome</keyword>
<organism evidence="1 2">
    <name type="scientific">Spongiivirga citrea</name>
    <dbReference type="NCBI Taxonomy" id="1481457"/>
    <lineage>
        <taxon>Bacteria</taxon>
        <taxon>Pseudomonadati</taxon>
        <taxon>Bacteroidota</taxon>
        <taxon>Flavobacteriia</taxon>
        <taxon>Flavobacteriales</taxon>
        <taxon>Flavobacteriaceae</taxon>
        <taxon>Spongiivirga</taxon>
    </lineage>
</organism>
<evidence type="ECO:0000313" key="2">
    <source>
        <dbReference type="Proteomes" id="UP000474296"/>
    </source>
</evidence>
<dbReference type="Proteomes" id="UP000474296">
    <property type="component" value="Unassembled WGS sequence"/>
</dbReference>